<feature type="coiled-coil region" evidence="1">
    <location>
        <begin position="275"/>
        <end position="302"/>
    </location>
</feature>
<feature type="compositionally biased region" description="Polar residues" evidence="2">
    <location>
        <begin position="152"/>
        <end position="165"/>
    </location>
</feature>
<comment type="caution">
    <text evidence="3">The sequence shown here is derived from an EMBL/GenBank/DDBJ whole genome shotgun (WGS) entry which is preliminary data.</text>
</comment>
<dbReference type="AlphaFoldDB" id="A0A9W9LXX4"/>
<dbReference type="OrthoDB" id="4160836at2759"/>
<reference evidence="3" key="2">
    <citation type="journal article" date="2023" name="IMA Fungus">
        <title>Comparative genomic study of the Penicillium genus elucidates a diverse pangenome and 15 lateral gene transfer events.</title>
        <authorList>
            <person name="Petersen C."/>
            <person name="Sorensen T."/>
            <person name="Nielsen M.R."/>
            <person name="Sondergaard T.E."/>
            <person name="Sorensen J.L."/>
            <person name="Fitzpatrick D.A."/>
            <person name="Frisvad J.C."/>
            <person name="Nielsen K.L."/>
        </authorList>
    </citation>
    <scope>NUCLEOTIDE SEQUENCE</scope>
    <source>
        <strain evidence="3">IBT 21917</strain>
    </source>
</reference>
<keyword evidence="1" id="KW-0175">Coiled coil</keyword>
<name>A0A9W9LXX4_9EURO</name>
<protein>
    <submittedName>
        <fullName evidence="3">Uncharacterized protein</fullName>
    </submittedName>
</protein>
<evidence type="ECO:0000313" key="4">
    <source>
        <dbReference type="Proteomes" id="UP001146351"/>
    </source>
</evidence>
<evidence type="ECO:0000256" key="1">
    <source>
        <dbReference type="SAM" id="Coils"/>
    </source>
</evidence>
<keyword evidence="4" id="KW-1185">Reference proteome</keyword>
<feature type="region of interest" description="Disordered" evidence="2">
    <location>
        <begin position="1"/>
        <end position="169"/>
    </location>
</feature>
<feature type="region of interest" description="Disordered" evidence="2">
    <location>
        <begin position="186"/>
        <end position="230"/>
    </location>
</feature>
<gene>
    <name evidence="3" type="ORF">N7492_003937</name>
</gene>
<dbReference type="EMBL" id="JAPQKO010000002">
    <property type="protein sequence ID" value="KAJ5180727.1"/>
    <property type="molecule type" value="Genomic_DNA"/>
</dbReference>
<evidence type="ECO:0000256" key="2">
    <source>
        <dbReference type="SAM" id="MobiDB-lite"/>
    </source>
</evidence>
<evidence type="ECO:0000313" key="3">
    <source>
        <dbReference type="EMBL" id="KAJ5180727.1"/>
    </source>
</evidence>
<organism evidence="3 4">
    <name type="scientific">Penicillium capsulatum</name>
    <dbReference type="NCBI Taxonomy" id="69766"/>
    <lineage>
        <taxon>Eukaryota</taxon>
        <taxon>Fungi</taxon>
        <taxon>Dikarya</taxon>
        <taxon>Ascomycota</taxon>
        <taxon>Pezizomycotina</taxon>
        <taxon>Eurotiomycetes</taxon>
        <taxon>Eurotiomycetidae</taxon>
        <taxon>Eurotiales</taxon>
        <taxon>Aspergillaceae</taxon>
        <taxon>Penicillium</taxon>
    </lineage>
</organism>
<sequence>MNSPPKRRKTSETSRVAVGVPRSRGVSDDGRASGQSSFQSPTRSSLAKSHPDVLERALSRSPSRGPTIRRGQTEGPNDPGSKTMGLRDRKAFRPSLGGSSSPLKAPRPSGGTPLLSPSKRASGIQAFSKPPRRLSRRMTPADFTIGSPVRKQIQSPKPDLSNTPEDQLASELGSATKVASMGVAMDTGLDGGFGDDDSLEPDLPPTPTQLGLEKAPDRPRNMLSSSPTARHEKRLKIRAEDMLQGSPLKILKYQVPATEDGSDNGETADGVSVSVLEKRKSRRSLKAELQSLKNDLAELSQWTGKIESGANLEADTRGLQSFLQILAGESSHLYRPVPRRAPVSMSSLLSSLLPFSTKASHPARETSPLPTNPFGLKESSLSFPYLTVFAPLALRAHTSRTPVRQTNGLLETHTLTFTPPPPFPANLYNVSVVYETDPENQSLTSLSVPTGSDSKKRKVPETLRRWMDSRLANPLLKLDVASLCWGINRYWETCVARAQLWAQIEQKHGDSSLTRARKDTTTEPHSGVISTSELRRVIPHLERSTMVIKSSSTAPRVLLSNILTMDDWTGEPQLRPEVSVSVSGGGVASKKIDLEARKLFYSLLHEERTTTTHGVVGGVHADAILRATEGMLASLFGQS</sequence>
<dbReference type="Proteomes" id="UP001146351">
    <property type="component" value="Unassembled WGS sequence"/>
</dbReference>
<feature type="compositionally biased region" description="Basic and acidic residues" evidence="2">
    <location>
        <begin position="49"/>
        <end position="58"/>
    </location>
</feature>
<feature type="compositionally biased region" description="Polar residues" evidence="2">
    <location>
        <begin position="33"/>
        <end position="47"/>
    </location>
</feature>
<proteinExistence type="predicted"/>
<reference evidence="3" key="1">
    <citation type="submission" date="2022-11" db="EMBL/GenBank/DDBJ databases">
        <authorList>
            <person name="Petersen C."/>
        </authorList>
    </citation>
    <scope>NUCLEOTIDE SEQUENCE</scope>
    <source>
        <strain evidence="3">IBT 21917</strain>
    </source>
</reference>
<accession>A0A9W9LXX4</accession>